<proteinExistence type="inferred from homology"/>
<evidence type="ECO:0000313" key="8">
    <source>
        <dbReference type="Proteomes" id="UP001634393"/>
    </source>
</evidence>
<accession>A0ABD3U7A6</accession>
<dbReference type="PANTHER" id="PTHR31113">
    <property type="entry name" value="UPF0496 PROTEIN 3-RELATED"/>
    <property type="match status" value="1"/>
</dbReference>
<gene>
    <name evidence="7" type="ORF">ACJIZ3_002752</name>
</gene>
<evidence type="ECO:0000256" key="3">
    <source>
        <dbReference type="ARBA" id="ARBA00022692"/>
    </source>
</evidence>
<comment type="subcellular location">
    <subcellularLocation>
        <location evidence="1">Membrane</location>
    </subcellularLocation>
</comment>
<evidence type="ECO:0000256" key="6">
    <source>
        <dbReference type="SAM" id="Phobius"/>
    </source>
</evidence>
<organism evidence="7 8">
    <name type="scientific">Penstemon smallii</name>
    <dbReference type="NCBI Taxonomy" id="265156"/>
    <lineage>
        <taxon>Eukaryota</taxon>
        <taxon>Viridiplantae</taxon>
        <taxon>Streptophyta</taxon>
        <taxon>Embryophyta</taxon>
        <taxon>Tracheophyta</taxon>
        <taxon>Spermatophyta</taxon>
        <taxon>Magnoliopsida</taxon>
        <taxon>eudicotyledons</taxon>
        <taxon>Gunneridae</taxon>
        <taxon>Pentapetalae</taxon>
        <taxon>asterids</taxon>
        <taxon>lamiids</taxon>
        <taxon>Lamiales</taxon>
        <taxon>Plantaginaceae</taxon>
        <taxon>Cheloneae</taxon>
        <taxon>Penstemon</taxon>
    </lineage>
</organism>
<feature type="transmembrane region" description="Helical" evidence="6">
    <location>
        <begin position="252"/>
        <end position="271"/>
    </location>
</feature>
<dbReference type="GO" id="GO:0016020">
    <property type="term" value="C:membrane"/>
    <property type="evidence" value="ECO:0007669"/>
    <property type="project" value="UniProtKB-SubCell"/>
</dbReference>
<evidence type="ECO:0000256" key="5">
    <source>
        <dbReference type="ARBA" id="ARBA00023136"/>
    </source>
</evidence>
<protein>
    <submittedName>
        <fullName evidence="7">Uncharacterized protein</fullName>
    </submittedName>
</protein>
<keyword evidence="8" id="KW-1185">Reference proteome</keyword>
<dbReference type="Proteomes" id="UP001634393">
    <property type="component" value="Unassembled WGS sequence"/>
</dbReference>
<dbReference type="Pfam" id="PF05055">
    <property type="entry name" value="DUF677"/>
    <property type="match status" value="1"/>
</dbReference>
<evidence type="ECO:0000256" key="4">
    <source>
        <dbReference type="ARBA" id="ARBA00022989"/>
    </source>
</evidence>
<dbReference type="EMBL" id="JBJXBP010000002">
    <property type="protein sequence ID" value="KAL3845349.1"/>
    <property type="molecule type" value="Genomic_DNA"/>
</dbReference>
<feature type="transmembrane region" description="Helical" evidence="6">
    <location>
        <begin position="224"/>
        <end position="246"/>
    </location>
</feature>
<evidence type="ECO:0000313" key="7">
    <source>
        <dbReference type="EMBL" id="KAL3845349.1"/>
    </source>
</evidence>
<sequence>MKKMLWSKAPSSACLREVCRNEKEKVVDSLRGKPNVNEEYREAFRTNSYIEMCKKVQCQIETITCFDEEQSFSSSSSSSSIHLPRTQNVHLFQYLLEPRPETLTSIIESSNLHQCLLNYFEVSLEACKICESLLTNVHQVRINYLSIKNVIKSIKLVPDSADRTHNHYNATFRNLASYVKHKNPFSSMNSEKFNELHDSHVSLLHKLTSQCTKTKRRSIKFIKFIKKLMATLLVAGCGTMAIVLLVLAIHSVVGMVGAPALVLCILVVFLVKKIKRAKKISSKTCGQLDIAARGVYILINDFGTMSRIVKRLNEEMEHRRFVADICVKKGNNNHVLREVVNEFQMNESCFLEQLEELENQIYLCFLDINRSRRLVVQEMDKY</sequence>
<reference evidence="7 8" key="1">
    <citation type="submission" date="2024-12" db="EMBL/GenBank/DDBJ databases">
        <title>The unique morphological basis and parallel evolutionary history of personate flowers in Penstemon.</title>
        <authorList>
            <person name="Depatie T.H."/>
            <person name="Wessinger C.A."/>
        </authorList>
    </citation>
    <scope>NUCLEOTIDE SEQUENCE [LARGE SCALE GENOMIC DNA]</scope>
    <source>
        <strain evidence="7">WTNN_2</strain>
        <tissue evidence="7">Leaf</tissue>
    </source>
</reference>
<dbReference type="AlphaFoldDB" id="A0ABD3U7A6"/>
<comment type="similarity">
    <text evidence="2">Belongs to the UPF0496 family.</text>
</comment>
<name>A0ABD3U7A6_9LAMI</name>
<dbReference type="PANTHER" id="PTHR31113:SF20">
    <property type="entry name" value="UPF0496 PROTEIN 2-RELATED"/>
    <property type="match status" value="1"/>
</dbReference>
<keyword evidence="4 6" id="KW-1133">Transmembrane helix</keyword>
<keyword evidence="3 6" id="KW-0812">Transmembrane</keyword>
<evidence type="ECO:0000256" key="2">
    <source>
        <dbReference type="ARBA" id="ARBA00009074"/>
    </source>
</evidence>
<dbReference type="InterPro" id="IPR007749">
    <property type="entry name" value="DUF677"/>
</dbReference>
<keyword evidence="5 6" id="KW-0472">Membrane</keyword>
<comment type="caution">
    <text evidence="7">The sequence shown here is derived from an EMBL/GenBank/DDBJ whole genome shotgun (WGS) entry which is preliminary data.</text>
</comment>
<evidence type="ECO:0000256" key="1">
    <source>
        <dbReference type="ARBA" id="ARBA00004370"/>
    </source>
</evidence>